<comment type="caution">
    <text evidence="4">The sequence shown here is derived from an EMBL/GenBank/DDBJ whole genome shotgun (WGS) entry which is preliminary data.</text>
</comment>
<feature type="region of interest" description="Disordered" evidence="1">
    <location>
        <begin position="89"/>
        <end position="122"/>
    </location>
</feature>
<evidence type="ECO:0000256" key="3">
    <source>
        <dbReference type="SAM" id="SignalP"/>
    </source>
</evidence>
<dbReference type="OrthoDB" id="8188647at2759"/>
<dbReference type="EMBL" id="BGZK01000600">
    <property type="protein sequence ID" value="GBP52329.1"/>
    <property type="molecule type" value="Genomic_DNA"/>
</dbReference>
<evidence type="ECO:0000313" key="4">
    <source>
        <dbReference type="EMBL" id="GBP52329.1"/>
    </source>
</evidence>
<feature type="chain" id="PRO_5020028018" evidence="3">
    <location>
        <begin position="17"/>
        <end position="435"/>
    </location>
</feature>
<keyword evidence="5" id="KW-1185">Reference proteome</keyword>
<dbReference type="AlphaFoldDB" id="A0A4C1WPS2"/>
<gene>
    <name evidence="4" type="ORF">EVAR_38475_1</name>
</gene>
<dbReference type="Proteomes" id="UP000299102">
    <property type="component" value="Unassembled WGS sequence"/>
</dbReference>
<keyword evidence="2" id="KW-0812">Transmembrane</keyword>
<organism evidence="4 5">
    <name type="scientific">Eumeta variegata</name>
    <name type="common">Bagworm moth</name>
    <name type="synonym">Eumeta japonica</name>
    <dbReference type="NCBI Taxonomy" id="151549"/>
    <lineage>
        <taxon>Eukaryota</taxon>
        <taxon>Metazoa</taxon>
        <taxon>Ecdysozoa</taxon>
        <taxon>Arthropoda</taxon>
        <taxon>Hexapoda</taxon>
        <taxon>Insecta</taxon>
        <taxon>Pterygota</taxon>
        <taxon>Neoptera</taxon>
        <taxon>Endopterygota</taxon>
        <taxon>Lepidoptera</taxon>
        <taxon>Glossata</taxon>
        <taxon>Ditrysia</taxon>
        <taxon>Tineoidea</taxon>
        <taxon>Psychidae</taxon>
        <taxon>Oiketicinae</taxon>
        <taxon>Eumeta</taxon>
    </lineage>
</organism>
<keyword evidence="2" id="KW-0472">Membrane</keyword>
<proteinExistence type="predicted"/>
<keyword evidence="2" id="KW-1133">Transmembrane helix</keyword>
<evidence type="ECO:0000256" key="1">
    <source>
        <dbReference type="SAM" id="MobiDB-lite"/>
    </source>
</evidence>
<reference evidence="4 5" key="1">
    <citation type="journal article" date="2019" name="Commun. Biol.">
        <title>The bagworm genome reveals a unique fibroin gene that provides high tensile strength.</title>
        <authorList>
            <person name="Kono N."/>
            <person name="Nakamura H."/>
            <person name="Ohtoshi R."/>
            <person name="Tomita M."/>
            <person name="Numata K."/>
            <person name="Arakawa K."/>
        </authorList>
    </citation>
    <scope>NUCLEOTIDE SEQUENCE [LARGE SCALE GENOMIC DNA]</scope>
</reference>
<accession>A0A4C1WPS2</accession>
<feature type="transmembrane region" description="Helical" evidence="2">
    <location>
        <begin position="354"/>
        <end position="375"/>
    </location>
</feature>
<feature type="signal peptide" evidence="3">
    <location>
        <begin position="1"/>
        <end position="16"/>
    </location>
</feature>
<protein>
    <submittedName>
        <fullName evidence="4">Uncharacterized protein</fullName>
    </submittedName>
</protein>
<name>A0A4C1WPS2_EUMVA</name>
<sequence length="435" mass="48303">MNIAVILIFLAESFVSYEITGTQSLIEIEGVSNVIESKRRLENSEVSAVRKRPATSAGNNPDAVASSVGKNLDDFITTRRDENAKIEEEKIEAEKNEASDEIAHKETATNANRGSRRPSKRMRHNYCSEAENYVRETLRGNFVRERNYHSDGPIKRDAKHRNATAIRKRMYESDDGATDAKTAVRKQFKVDGSANVIRQEGTVPVIPITTEIFGIGTRDLNVNIDLELTEKPGNVKGAWDGRRHESDIRFSELPQKEAYLIPTLKLEAGFYPFRFVTEFFKHIYPSDFPVGKSIKVESIFLASVTIFVCVALIIPAYLLCLAVMALLAKTDSGEDAEAGALFPEERRPDCKGRFNVAVMSVVILFCCGCIAGMTVSNEQASEAVHASRTAARCACSDLANWITAAARDIHESLLPPIDLVTEAYKEDLKSKRCSQ</sequence>
<keyword evidence="3" id="KW-0732">Signal</keyword>
<feature type="transmembrane region" description="Helical" evidence="2">
    <location>
        <begin position="299"/>
        <end position="327"/>
    </location>
</feature>
<feature type="region of interest" description="Disordered" evidence="1">
    <location>
        <begin position="44"/>
        <end position="66"/>
    </location>
</feature>
<feature type="compositionally biased region" description="Basic and acidic residues" evidence="1">
    <location>
        <begin position="89"/>
        <end position="107"/>
    </location>
</feature>
<evidence type="ECO:0000256" key="2">
    <source>
        <dbReference type="SAM" id="Phobius"/>
    </source>
</evidence>
<evidence type="ECO:0000313" key="5">
    <source>
        <dbReference type="Proteomes" id="UP000299102"/>
    </source>
</evidence>